<dbReference type="PANTHER" id="PTHR43182:SF1">
    <property type="entry name" value="COBALT-PRECORRIN-7 C(5)-METHYLTRANSFERASE"/>
    <property type="match status" value="1"/>
</dbReference>
<keyword evidence="8" id="KW-1185">Reference proteome</keyword>
<evidence type="ECO:0000313" key="8">
    <source>
        <dbReference type="Proteomes" id="UP000605148"/>
    </source>
</evidence>
<evidence type="ECO:0000256" key="4">
    <source>
        <dbReference type="ARBA" id="ARBA00022679"/>
    </source>
</evidence>
<dbReference type="NCBIfam" id="TIGR02469">
    <property type="entry name" value="CbiT"/>
    <property type="match status" value="1"/>
</dbReference>
<dbReference type="PANTHER" id="PTHR43182">
    <property type="entry name" value="COBALT-PRECORRIN-6B C(15)-METHYLTRANSFERASE (DECARBOXYLATING)"/>
    <property type="match status" value="1"/>
</dbReference>
<protein>
    <submittedName>
        <fullName evidence="7">Precorrin-6Y C5,15-methyltransferase (Decarboxylating)</fullName>
    </submittedName>
</protein>
<keyword evidence="3" id="KW-0489">Methyltransferase</keyword>
<dbReference type="InterPro" id="IPR014777">
    <property type="entry name" value="4pyrrole_Mease_sub1"/>
</dbReference>
<evidence type="ECO:0000313" key="7">
    <source>
        <dbReference type="EMBL" id="GGB48306.1"/>
    </source>
</evidence>
<dbReference type="InterPro" id="IPR000878">
    <property type="entry name" value="4pyrrol_Mease"/>
</dbReference>
<dbReference type="GO" id="GO:0008276">
    <property type="term" value="F:protein methyltransferase activity"/>
    <property type="evidence" value="ECO:0007669"/>
    <property type="project" value="InterPro"/>
</dbReference>
<accession>A0A916TJK0</accession>
<dbReference type="SUPFAM" id="SSF53335">
    <property type="entry name" value="S-adenosyl-L-methionine-dependent methyltransferases"/>
    <property type="match status" value="1"/>
</dbReference>
<comment type="pathway">
    <text evidence="1">Cofactor biosynthesis; adenosylcobalamin biosynthesis.</text>
</comment>
<evidence type="ECO:0000256" key="1">
    <source>
        <dbReference type="ARBA" id="ARBA00004953"/>
    </source>
</evidence>
<dbReference type="EMBL" id="BMFA01000005">
    <property type="protein sequence ID" value="GGB48306.1"/>
    <property type="molecule type" value="Genomic_DNA"/>
</dbReference>
<dbReference type="InterPro" id="IPR006365">
    <property type="entry name" value="Cbl_synth_CobL"/>
</dbReference>
<dbReference type="InterPro" id="IPR029063">
    <property type="entry name" value="SAM-dependent_MTases_sf"/>
</dbReference>
<dbReference type="Proteomes" id="UP000605148">
    <property type="component" value="Unassembled WGS sequence"/>
</dbReference>
<dbReference type="RefSeq" id="WP_150495862.1">
    <property type="nucleotide sequence ID" value="NZ_BMFA01000005.1"/>
</dbReference>
<dbReference type="SUPFAM" id="SSF53790">
    <property type="entry name" value="Tetrapyrrole methylase"/>
    <property type="match status" value="1"/>
</dbReference>
<dbReference type="OrthoDB" id="9787825at2"/>
<comment type="caution">
    <text evidence="7">The sequence shown here is derived from an EMBL/GenBank/DDBJ whole genome shotgun (WGS) entry which is preliminary data.</text>
</comment>
<evidence type="ECO:0000256" key="5">
    <source>
        <dbReference type="ARBA" id="ARBA00022691"/>
    </source>
</evidence>
<name>A0A916TJK0_9HYPH</name>
<dbReference type="AlphaFoldDB" id="A0A916TJK0"/>
<keyword evidence="2" id="KW-0169">Cobalamin biosynthesis</keyword>
<proteinExistence type="predicted"/>
<dbReference type="InterPro" id="IPR035996">
    <property type="entry name" value="4pyrrol_Methylase_sf"/>
</dbReference>
<dbReference type="Gene3D" id="3.40.1010.10">
    <property type="entry name" value="Cobalt-precorrin-4 Transmethylase, Domain 1"/>
    <property type="match status" value="1"/>
</dbReference>
<dbReference type="CDD" id="cd02440">
    <property type="entry name" value="AdoMet_MTases"/>
    <property type="match status" value="1"/>
</dbReference>
<reference evidence="7" key="1">
    <citation type="journal article" date="2014" name="Int. J. Syst. Evol. Microbiol.">
        <title>Complete genome sequence of Corynebacterium casei LMG S-19264T (=DSM 44701T), isolated from a smear-ripened cheese.</title>
        <authorList>
            <consortium name="US DOE Joint Genome Institute (JGI-PGF)"/>
            <person name="Walter F."/>
            <person name="Albersmeier A."/>
            <person name="Kalinowski J."/>
            <person name="Ruckert C."/>
        </authorList>
    </citation>
    <scope>NUCLEOTIDE SEQUENCE</scope>
    <source>
        <strain evidence="7">CGMCC 1.12426</strain>
    </source>
</reference>
<feature type="domain" description="Tetrapyrrole methylase" evidence="6">
    <location>
        <begin position="10"/>
        <end position="185"/>
    </location>
</feature>
<dbReference type="InterPro" id="IPR014008">
    <property type="entry name" value="Cbl_synth_MTase_CbiT"/>
</dbReference>
<dbReference type="InterPro" id="IPR012818">
    <property type="entry name" value="CbiE"/>
</dbReference>
<organism evidence="7 8">
    <name type="scientific">Roseibium aquae</name>
    <dbReference type="NCBI Taxonomy" id="1323746"/>
    <lineage>
        <taxon>Bacteria</taxon>
        <taxon>Pseudomonadati</taxon>
        <taxon>Pseudomonadota</taxon>
        <taxon>Alphaproteobacteria</taxon>
        <taxon>Hyphomicrobiales</taxon>
        <taxon>Stappiaceae</taxon>
        <taxon>Roseibium</taxon>
    </lineage>
</organism>
<dbReference type="GO" id="GO:0009236">
    <property type="term" value="P:cobalamin biosynthetic process"/>
    <property type="evidence" value="ECO:0007669"/>
    <property type="project" value="UniProtKB-KW"/>
</dbReference>
<dbReference type="Gene3D" id="3.40.50.150">
    <property type="entry name" value="Vaccinia Virus protein VP39"/>
    <property type="match status" value="1"/>
</dbReference>
<gene>
    <name evidence="7" type="ORF">GCM10011316_20580</name>
</gene>
<reference evidence="7" key="2">
    <citation type="submission" date="2020-09" db="EMBL/GenBank/DDBJ databases">
        <authorList>
            <person name="Sun Q."/>
            <person name="Zhou Y."/>
        </authorList>
    </citation>
    <scope>NUCLEOTIDE SEQUENCE</scope>
    <source>
        <strain evidence="7">CGMCC 1.12426</strain>
    </source>
</reference>
<dbReference type="PIRSF" id="PIRSF036428">
    <property type="entry name" value="CobL"/>
    <property type="match status" value="1"/>
</dbReference>
<evidence type="ECO:0000256" key="2">
    <source>
        <dbReference type="ARBA" id="ARBA00022573"/>
    </source>
</evidence>
<sequence length="400" mass="42703">MTHAPWLSLIGIGEDGVLTAAARSFLDGAEVVYGGERHFSLVPVEAAKRRTWPSPFSHVFADLNALKGKRVAVLATGDPQWFGIGSSLAKHFDAGDMAVIPALSAFQLAASRLGWAVQETECLSLHGRPVETLRTALYPGARVLALTSDRETPRRVADLLADDGFGSTRMHVLEHIGGPQEAHKSALAEDWNDDVADFHTLALEVALDPGARFRPNTPGLPDDAFHHDGKMTKQEVRAVTLAALAPHPGGVLWDIGAGCGSIGIEWLRASPRGQAIGLEPHDERRAMADLNALTLGVPHFDLRKAPAPDGLDGLPEPDAIFIGGGLSVKGLFKRCLDALKPGGRLVANSITLESESVLLGAWHTHGGDLTRLAIQRAKPVGGMTGWRPLMPVTQWSIVKS</sequence>
<evidence type="ECO:0000256" key="3">
    <source>
        <dbReference type="ARBA" id="ARBA00022603"/>
    </source>
</evidence>
<keyword evidence="4" id="KW-0808">Transferase</keyword>
<dbReference type="Pfam" id="PF00590">
    <property type="entry name" value="TP_methylase"/>
    <property type="match status" value="1"/>
</dbReference>
<dbReference type="GO" id="GO:0032259">
    <property type="term" value="P:methylation"/>
    <property type="evidence" value="ECO:0007669"/>
    <property type="project" value="UniProtKB-KW"/>
</dbReference>
<dbReference type="CDD" id="cd11644">
    <property type="entry name" value="Precorrin-6Y-MT"/>
    <property type="match status" value="1"/>
</dbReference>
<dbReference type="NCBIfam" id="TIGR02467">
    <property type="entry name" value="CbiE"/>
    <property type="match status" value="1"/>
</dbReference>
<dbReference type="InterPro" id="IPR050714">
    <property type="entry name" value="Cobalamin_biosynth_MTase"/>
</dbReference>
<keyword evidence="5" id="KW-0949">S-adenosyl-L-methionine</keyword>
<evidence type="ECO:0000259" key="6">
    <source>
        <dbReference type="Pfam" id="PF00590"/>
    </source>
</evidence>